<dbReference type="InterPro" id="IPR000086">
    <property type="entry name" value="NUDIX_hydrolase_dom"/>
</dbReference>
<evidence type="ECO:0000313" key="3">
    <source>
        <dbReference type="EMBL" id="GGM60456.1"/>
    </source>
</evidence>
<protein>
    <recommendedName>
        <fullName evidence="2">Nudix hydrolase domain-containing protein</fullName>
    </recommendedName>
</protein>
<dbReference type="InterPro" id="IPR015797">
    <property type="entry name" value="NUDIX_hydrolase-like_dom_sf"/>
</dbReference>
<sequence>MHCPRCGARLAQAPPTVCAACSYASYVNPRPTGTGIIVEGGRFLAIRRVRDPRAGWWDLPGGFCDAFEHPADAAVREAREELGLSIELGEFVGMYIGTYEFQEESLPVLDCFWLATVAAGELRLDPSEASEHEWFPLADPPQMAFSTMDAALRRVAARLAP</sequence>
<dbReference type="InterPro" id="IPR020084">
    <property type="entry name" value="NUDIX_hydrolase_CS"/>
</dbReference>
<accession>A0A917U5L8</accession>
<organism evidence="3 4">
    <name type="scientific">Dactylosporangium sucinum</name>
    <dbReference type="NCBI Taxonomy" id="1424081"/>
    <lineage>
        <taxon>Bacteria</taxon>
        <taxon>Bacillati</taxon>
        <taxon>Actinomycetota</taxon>
        <taxon>Actinomycetes</taxon>
        <taxon>Micromonosporales</taxon>
        <taxon>Micromonosporaceae</taxon>
        <taxon>Dactylosporangium</taxon>
    </lineage>
</organism>
<comment type="caution">
    <text evidence="3">The sequence shown here is derived from an EMBL/GenBank/DDBJ whole genome shotgun (WGS) entry which is preliminary data.</text>
</comment>
<dbReference type="Pfam" id="PF00293">
    <property type="entry name" value="NUDIX"/>
    <property type="match status" value="1"/>
</dbReference>
<dbReference type="Proteomes" id="UP000642070">
    <property type="component" value="Unassembled WGS sequence"/>
</dbReference>
<proteinExistence type="predicted"/>
<reference evidence="3" key="2">
    <citation type="submission" date="2020-09" db="EMBL/GenBank/DDBJ databases">
        <authorList>
            <person name="Sun Q."/>
            <person name="Ohkuma M."/>
        </authorList>
    </citation>
    <scope>NUCLEOTIDE SEQUENCE</scope>
    <source>
        <strain evidence="3">JCM 19831</strain>
    </source>
</reference>
<dbReference type="SUPFAM" id="SSF55811">
    <property type="entry name" value="Nudix"/>
    <property type="match status" value="1"/>
</dbReference>
<dbReference type="RefSeq" id="WP_190254535.1">
    <property type="nucleotide sequence ID" value="NZ_BMPI01000044.1"/>
</dbReference>
<dbReference type="PANTHER" id="PTHR43222">
    <property type="entry name" value="NUDIX HYDROLASE 23"/>
    <property type="match status" value="1"/>
</dbReference>
<dbReference type="AlphaFoldDB" id="A0A917U5L8"/>
<dbReference type="GO" id="GO:0016787">
    <property type="term" value="F:hydrolase activity"/>
    <property type="evidence" value="ECO:0007669"/>
    <property type="project" value="UniProtKB-KW"/>
</dbReference>
<dbReference type="PROSITE" id="PS00893">
    <property type="entry name" value="NUDIX_BOX"/>
    <property type="match status" value="1"/>
</dbReference>
<dbReference type="EMBL" id="BMPI01000044">
    <property type="protein sequence ID" value="GGM60456.1"/>
    <property type="molecule type" value="Genomic_DNA"/>
</dbReference>
<evidence type="ECO:0000256" key="1">
    <source>
        <dbReference type="ARBA" id="ARBA00022801"/>
    </source>
</evidence>
<feature type="domain" description="Nudix hydrolase" evidence="2">
    <location>
        <begin position="27"/>
        <end position="157"/>
    </location>
</feature>
<keyword evidence="4" id="KW-1185">Reference proteome</keyword>
<keyword evidence="1" id="KW-0378">Hydrolase</keyword>
<reference evidence="3" key="1">
    <citation type="journal article" date="2014" name="Int. J. Syst. Evol. Microbiol.">
        <title>Complete genome sequence of Corynebacterium casei LMG S-19264T (=DSM 44701T), isolated from a smear-ripened cheese.</title>
        <authorList>
            <consortium name="US DOE Joint Genome Institute (JGI-PGF)"/>
            <person name="Walter F."/>
            <person name="Albersmeier A."/>
            <person name="Kalinowski J."/>
            <person name="Ruckert C."/>
        </authorList>
    </citation>
    <scope>NUCLEOTIDE SEQUENCE</scope>
    <source>
        <strain evidence="3">JCM 19831</strain>
    </source>
</reference>
<evidence type="ECO:0000313" key="4">
    <source>
        <dbReference type="Proteomes" id="UP000642070"/>
    </source>
</evidence>
<dbReference type="PROSITE" id="PS51462">
    <property type="entry name" value="NUDIX"/>
    <property type="match status" value="1"/>
</dbReference>
<dbReference type="Gene3D" id="3.90.79.10">
    <property type="entry name" value="Nucleoside Triphosphate Pyrophosphohydrolase"/>
    <property type="match status" value="1"/>
</dbReference>
<gene>
    <name evidence="3" type="ORF">GCM10007977_072460</name>
</gene>
<dbReference type="PANTHER" id="PTHR43222:SF9">
    <property type="entry name" value="8-OXO-(D)GTP PHOSPHATASE"/>
    <property type="match status" value="1"/>
</dbReference>
<evidence type="ECO:0000259" key="2">
    <source>
        <dbReference type="PROSITE" id="PS51462"/>
    </source>
</evidence>
<name>A0A917U5L8_9ACTN</name>